<dbReference type="Proteomes" id="UP000249130">
    <property type="component" value="Unassembled WGS sequence"/>
</dbReference>
<dbReference type="AlphaFoldDB" id="A0A327KZ35"/>
<feature type="domain" description="DUF1468" evidence="2">
    <location>
        <begin position="8"/>
        <end position="153"/>
    </location>
</feature>
<gene>
    <name evidence="3" type="ORF">CH341_10650</name>
</gene>
<evidence type="ECO:0000259" key="2">
    <source>
        <dbReference type="Pfam" id="PF07331"/>
    </source>
</evidence>
<feature type="transmembrane region" description="Helical" evidence="1">
    <location>
        <begin position="132"/>
        <end position="155"/>
    </location>
</feature>
<name>A0A327KZ35_9BRAD</name>
<dbReference type="EMBL" id="NPEX01000056">
    <property type="protein sequence ID" value="RAI44140.1"/>
    <property type="molecule type" value="Genomic_DNA"/>
</dbReference>
<organism evidence="3 4">
    <name type="scientific">Rhodoplanes roseus</name>
    <dbReference type="NCBI Taxonomy" id="29409"/>
    <lineage>
        <taxon>Bacteria</taxon>
        <taxon>Pseudomonadati</taxon>
        <taxon>Pseudomonadota</taxon>
        <taxon>Alphaproteobacteria</taxon>
        <taxon>Hyphomicrobiales</taxon>
        <taxon>Nitrobacteraceae</taxon>
        <taxon>Rhodoplanes</taxon>
    </lineage>
</organism>
<dbReference type="InterPro" id="IPR009936">
    <property type="entry name" value="DUF1468"/>
</dbReference>
<keyword evidence="4" id="KW-1185">Reference proteome</keyword>
<dbReference type="Pfam" id="PF07331">
    <property type="entry name" value="TctB"/>
    <property type="match status" value="1"/>
</dbReference>
<dbReference type="RefSeq" id="WP_111419016.1">
    <property type="nucleotide sequence ID" value="NZ_NPEX01000056.1"/>
</dbReference>
<feature type="transmembrane region" description="Helical" evidence="1">
    <location>
        <begin position="87"/>
        <end position="120"/>
    </location>
</feature>
<reference evidence="3 4" key="1">
    <citation type="submission" date="2017-07" db="EMBL/GenBank/DDBJ databases">
        <title>Draft Genome Sequences of Select Purple Nonsulfur Bacteria.</title>
        <authorList>
            <person name="Lasarre B."/>
            <person name="Mckinlay J.B."/>
        </authorList>
    </citation>
    <scope>NUCLEOTIDE SEQUENCE [LARGE SCALE GENOMIC DNA]</scope>
    <source>
        <strain evidence="3 4">DSM 5909</strain>
    </source>
</reference>
<feature type="transmembrane region" description="Helical" evidence="1">
    <location>
        <begin position="7"/>
        <end position="27"/>
    </location>
</feature>
<protein>
    <recommendedName>
        <fullName evidence="2">DUF1468 domain-containing protein</fullName>
    </recommendedName>
</protein>
<keyword evidence="1" id="KW-0812">Transmembrane</keyword>
<dbReference type="OrthoDB" id="5186924at2"/>
<evidence type="ECO:0000256" key="1">
    <source>
        <dbReference type="SAM" id="Phobius"/>
    </source>
</evidence>
<comment type="caution">
    <text evidence="3">The sequence shown here is derived from an EMBL/GenBank/DDBJ whole genome shotgun (WGS) entry which is preliminary data.</text>
</comment>
<feature type="transmembrane region" description="Helical" evidence="1">
    <location>
        <begin position="39"/>
        <end position="66"/>
    </location>
</feature>
<proteinExistence type="predicted"/>
<sequence>MIASKDVWAGLMFIAFAALFAVAGAKLRLGSAGVMGPGYFPMVLAGALALLGLGILGRAVAVHIVAGGARKLPLLESARVRIDPRPLLVLLVALVVFALLVGRAGLVLTTLLVAVIGSFAGTGVRWPQMLMLAAFLSALTYVIFVAALAMPLPVWPRGW</sequence>
<evidence type="ECO:0000313" key="4">
    <source>
        <dbReference type="Proteomes" id="UP000249130"/>
    </source>
</evidence>
<evidence type="ECO:0000313" key="3">
    <source>
        <dbReference type="EMBL" id="RAI44140.1"/>
    </source>
</evidence>
<accession>A0A327KZ35</accession>
<keyword evidence="1" id="KW-1133">Transmembrane helix</keyword>
<keyword evidence="1" id="KW-0472">Membrane</keyword>